<evidence type="ECO:0000256" key="1">
    <source>
        <dbReference type="ARBA" id="ARBA00004123"/>
    </source>
</evidence>
<keyword evidence="11" id="KW-1185">Reference proteome</keyword>
<gene>
    <name evidence="10" type="ORF">KC19_1G106600</name>
</gene>
<dbReference type="InterPro" id="IPR016024">
    <property type="entry name" value="ARM-type_fold"/>
</dbReference>
<keyword evidence="5" id="KW-0677">Repeat</keyword>
<evidence type="ECO:0000256" key="4">
    <source>
        <dbReference type="ARBA" id="ARBA00022490"/>
    </source>
</evidence>
<comment type="caution">
    <text evidence="10">The sequence shown here is derived from an EMBL/GenBank/DDBJ whole genome shotgun (WGS) entry which is preliminary data.</text>
</comment>
<dbReference type="InterPro" id="IPR034085">
    <property type="entry name" value="TOG"/>
</dbReference>
<feature type="domain" description="Importin N-terminal" evidence="9">
    <location>
        <begin position="22"/>
        <end position="88"/>
    </location>
</feature>
<dbReference type="InterPro" id="IPR021133">
    <property type="entry name" value="HEAT_type_2"/>
</dbReference>
<dbReference type="EMBL" id="CM026421">
    <property type="protein sequence ID" value="KAG0590531.1"/>
    <property type="molecule type" value="Genomic_DNA"/>
</dbReference>
<feature type="repeat" description="HEAT" evidence="8">
    <location>
        <begin position="379"/>
        <end position="417"/>
    </location>
</feature>
<evidence type="ECO:0000256" key="2">
    <source>
        <dbReference type="ARBA" id="ARBA00004496"/>
    </source>
</evidence>
<sequence>MDQLEVLLTQFLVPDNASRKQAEEQIRRLSKDPQLVPALLHHVRSSHYPEVRQLAAVLLRKKITGHWMQLSVEVRNSVKSTLLESITLENSPPVRRASADVVSVVAKHAVPAGEWPELLPFLHQCSQSAQEDHREVALILFSSLTETIGDLLRPHFATLQSVFINGLNDPHSNRVRVAALKAVGALVGYIQTEQEVLMFRELIPPILNVSRLCLANGDEDVAILAFEIFDELVESPAPLLGPTIPVIVQFALEVCSNKHLEANTRHQAIQILSWLAKYKPKTLVKHKLVAPILAVICPILAEPDSRTNEDDIACERAAAEVLDTMATSLPKKHVFPPVLHFAVSNFHNSDPNYRDAAVMSLGVISEGCYEVMKTRLEDVLSLVLESLKDKEQGVRGAASFALGQFAEHLQPEISEHYERVLPCIFAVLSDAVPDVQEKAFYALAAFCENLKEEILPYLGPLMEKLLEALQSPRRDIQETCMSAIGSAASAAEAAFVPYTERVLHLMQGFMTLTKDEDLPARARATELVGIIGMAVGQDVIGPVLPSFIEAAIEGFELDFSELREYTHGFFSHVAEIMEEGVVPYLPRLVHLALESCNLDDGTAFELADSDGDDNIGGAIGGFSSDEDEDTDNKRVRNFSVRTGVLDEKAAATQALGLFALHTKSAFMPFLEDTLKVMQKHSGYFHEDVRIQAVLAYQHLLTATKAAFPSDTISPEVKHVLDLIMEQYIKLMNEDDDKDTVSQVCTCVAEVLKTVSADSIQQFITPLCEATLCLLRQEAVCQQTGDTDSEGDEDDMEHDELLIDAVTDILPALGKCMGGAFEPLFRPFFEPLMKFAKASRPPNDRTMAVACVAEVAKEIGNSITPYVEITMPIALKELASPDATNRRNAAYCIGELCKNGGDVALPHYNTILVALHPLFGAGEDNGTRDNAAGAVARMITTKPHVLPLNQVLPVLISALPLKEDMEESEIVYGCLCSLILAGHSEIIPLVPQLVPVFAKAVESNDTPQDVKIGIGRAVMQLCAQYGDQMQSVLGSLPPGEATALSSVMKQ</sequence>
<evidence type="ECO:0000256" key="7">
    <source>
        <dbReference type="ARBA" id="ARBA00023242"/>
    </source>
</evidence>
<dbReference type="GO" id="GO:0006606">
    <property type="term" value="P:protein import into nucleus"/>
    <property type="evidence" value="ECO:0007669"/>
    <property type="project" value="InterPro"/>
</dbReference>
<evidence type="ECO:0000313" key="10">
    <source>
        <dbReference type="EMBL" id="KAG0590531.1"/>
    </source>
</evidence>
<dbReference type="InterPro" id="IPR040122">
    <property type="entry name" value="Importin_beta"/>
</dbReference>
<keyword evidence="7" id="KW-0539">Nucleus</keyword>
<evidence type="ECO:0000256" key="6">
    <source>
        <dbReference type="ARBA" id="ARBA00022927"/>
    </source>
</evidence>
<dbReference type="Pfam" id="PF24714">
    <property type="entry name" value="TOR1L1_N"/>
    <property type="match status" value="1"/>
</dbReference>
<accession>A0A8T0J6W1</accession>
<dbReference type="PROSITE" id="PS50077">
    <property type="entry name" value="HEAT_REPEAT"/>
    <property type="match status" value="1"/>
</dbReference>
<dbReference type="SUPFAM" id="SSF48371">
    <property type="entry name" value="ARM repeat"/>
    <property type="match status" value="2"/>
</dbReference>
<evidence type="ECO:0000256" key="5">
    <source>
        <dbReference type="ARBA" id="ARBA00022737"/>
    </source>
</evidence>
<evidence type="ECO:0000259" key="9">
    <source>
        <dbReference type="PROSITE" id="PS50166"/>
    </source>
</evidence>
<dbReference type="InterPro" id="IPR001494">
    <property type="entry name" value="Importin-beta_N"/>
</dbReference>
<dbReference type="SMART" id="SM00913">
    <property type="entry name" value="IBN_N"/>
    <property type="match status" value="1"/>
</dbReference>
<keyword evidence="4" id="KW-0963">Cytoplasm</keyword>
<keyword evidence="3" id="KW-0813">Transport</keyword>
<dbReference type="GO" id="GO:0031267">
    <property type="term" value="F:small GTPase binding"/>
    <property type="evidence" value="ECO:0007669"/>
    <property type="project" value="InterPro"/>
</dbReference>
<proteinExistence type="predicted"/>
<evidence type="ECO:0000256" key="3">
    <source>
        <dbReference type="ARBA" id="ARBA00022448"/>
    </source>
</evidence>
<dbReference type="Pfam" id="PF25780">
    <property type="entry name" value="TPR_IPO5"/>
    <property type="match status" value="1"/>
</dbReference>
<evidence type="ECO:0000313" key="11">
    <source>
        <dbReference type="Proteomes" id="UP000822688"/>
    </source>
</evidence>
<dbReference type="Gene3D" id="1.25.10.10">
    <property type="entry name" value="Leucine-rich Repeat Variant"/>
    <property type="match status" value="1"/>
</dbReference>
<dbReference type="GO" id="GO:0005737">
    <property type="term" value="C:cytoplasm"/>
    <property type="evidence" value="ECO:0007669"/>
    <property type="project" value="UniProtKB-SubCell"/>
</dbReference>
<dbReference type="SMART" id="SM01349">
    <property type="entry name" value="TOG"/>
    <property type="match status" value="1"/>
</dbReference>
<dbReference type="InterPro" id="IPR057672">
    <property type="entry name" value="TPR_IPO4/5"/>
</dbReference>
<comment type="subcellular location">
    <subcellularLocation>
        <location evidence="2">Cytoplasm</location>
    </subcellularLocation>
    <subcellularLocation>
        <location evidence="1">Nucleus</location>
    </subcellularLocation>
</comment>
<dbReference type="InterPro" id="IPR011989">
    <property type="entry name" value="ARM-like"/>
</dbReference>
<dbReference type="Proteomes" id="UP000822688">
    <property type="component" value="Chromosome 1"/>
</dbReference>
<dbReference type="Pfam" id="PF03810">
    <property type="entry name" value="IBN_N"/>
    <property type="match status" value="1"/>
</dbReference>
<reference evidence="10" key="1">
    <citation type="submission" date="2020-06" db="EMBL/GenBank/DDBJ databases">
        <title>WGS assembly of Ceratodon purpureus strain R40.</title>
        <authorList>
            <person name="Carey S.B."/>
            <person name="Jenkins J."/>
            <person name="Shu S."/>
            <person name="Lovell J.T."/>
            <person name="Sreedasyam A."/>
            <person name="Maumus F."/>
            <person name="Tiley G.P."/>
            <person name="Fernandez-Pozo N."/>
            <person name="Barry K."/>
            <person name="Chen C."/>
            <person name="Wang M."/>
            <person name="Lipzen A."/>
            <person name="Daum C."/>
            <person name="Saski C.A."/>
            <person name="Payton A.C."/>
            <person name="Mcbreen J.C."/>
            <person name="Conrad R.E."/>
            <person name="Kollar L.M."/>
            <person name="Olsson S."/>
            <person name="Huttunen S."/>
            <person name="Landis J.B."/>
            <person name="Wickett N.J."/>
            <person name="Johnson M.G."/>
            <person name="Rensing S.A."/>
            <person name="Grimwood J."/>
            <person name="Schmutz J."/>
            <person name="Mcdaniel S.F."/>
        </authorList>
    </citation>
    <scope>NUCLEOTIDE SEQUENCE</scope>
    <source>
        <strain evidence="10">R40</strain>
    </source>
</reference>
<name>A0A8T0J6W1_CERPU</name>
<dbReference type="PROSITE" id="PS50166">
    <property type="entry name" value="IMPORTIN_B_NT"/>
    <property type="match status" value="1"/>
</dbReference>
<organism evidence="10 11">
    <name type="scientific">Ceratodon purpureus</name>
    <name type="common">Fire moss</name>
    <name type="synonym">Dicranum purpureum</name>
    <dbReference type="NCBI Taxonomy" id="3225"/>
    <lineage>
        <taxon>Eukaryota</taxon>
        <taxon>Viridiplantae</taxon>
        <taxon>Streptophyta</taxon>
        <taxon>Embryophyta</taxon>
        <taxon>Bryophyta</taxon>
        <taxon>Bryophytina</taxon>
        <taxon>Bryopsida</taxon>
        <taxon>Dicranidae</taxon>
        <taxon>Pseudoditrichales</taxon>
        <taxon>Ditrichaceae</taxon>
        <taxon>Ceratodon</taxon>
    </lineage>
</organism>
<dbReference type="AlphaFoldDB" id="A0A8T0J6W1"/>
<evidence type="ECO:0000256" key="8">
    <source>
        <dbReference type="PROSITE-ProRule" id="PRU00103"/>
    </source>
</evidence>
<protein>
    <recommendedName>
        <fullName evidence="9">Importin N-terminal domain-containing protein</fullName>
    </recommendedName>
</protein>
<keyword evidence="6" id="KW-0653">Protein transport</keyword>
<dbReference type="PANTHER" id="PTHR10527">
    <property type="entry name" value="IMPORTIN BETA"/>
    <property type="match status" value="1"/>
</dbReference>
<dbReference type="InterPro" id="IPR057600">
    <property type="entry name" value="TORTIFOLIA1/SINE1-2_N"/>
</dbReference>